<evidence type="ECO:0000256" key="4">
    <source>
        <dbReference type="ARBA" id="ARBA00022692"/>
    </source>
</evidence>
<dbReference type="STRING" id="1121877.FEAC_28880"/>
<dbReference type="GO" id="GO:0022857">
    <property type="term" value="F:transmembrane transporter activity"/>
    <property type="evidence" value="ECO:0007669"/>
    <property type="project" value="InterPro"/>
</dbReference>
<feature type="transmembrane region" description="Helical" evidence="9">
    <location>
        <begin position="35"/>
        <end position="55"/>
    </location>
</feature>
<dbReference type="InterPro" id="IPR037294">
    <property type="entry name" value="ABC_BtuC-like"/>
</dbReference>
<dbReference type="PATRIC" id="fig|1121877.4.peg.3257"/>
<dbReference type="eggNOG" id="COG0559">
    <property type="taxonomic scope" value="Bacteria"/>
</dbReference>
<keyword evidence="5" id="KW-0029">Amino-acid transport</keyword>
<dbReference type="CDD" id="cd06582">
    <property type="entry name" value="TM_PBP1_LivH_like"/>
    <property type="match status" value="1"/>
</dbReference>
<feature type="transmembrane region" description="Helical" evidence="9">
    <location>
        <begin position="6"/>
        <end position="28"/>
    </location>
</feature>
<dbReference type="RefSeq" id="WP_035391631.1">
    <property type="nucleotide sequence ID" value="NZ_JQKF01000052.1"/>
</dbReference>
<keyword evidence="7 9" id="KW-0472">Membrane</keyword>
<comment type="caution">
    <text evidence="10">The sequence shown here is derived from an EMBL/GenBank/DDBJ whole genome shotgun (WGS) entry which is preliminary data.</text>
</comment>
<keyword evidence="6 9" id="KW-1133">Transmembrane helix</keyword>
<keyword evidence="4 9" id="KW-0812">Transmembrane</keyword>
<dbReference type="Proteomes" id="UP000032336">
    <property type="component" value="Unassembled WGS sequence"/>
</dbReference>
<keyword evidence="11" id="KW-1185">Reference proteome</keyword>
<keyword evidence="2" id="KW-0813">Transport</keyword>
<sequence length="292" mass="31451">MLFEYSVIGGILLGLFYALMAMGLNLVFGVQRIINLAHGDIIMLGGFAAWELYYSFHVNPIVSVIIVIPFSVALGFLLYYVLIPRLKSAKDFETLSLVLFFGVSQVTEALAALGFGNNQRTMPSNSLPSAPIHLFGQSYQSDWFIAAGVAIPILLLFFLYLYRTKLGRQTRAVMADTDEAASVGIDATRVSAITFGVGLALAAVSGVMAIFVFSGVQASEGVGLTVIAFAIIVFGSLGNPMGTVLAGLLFGVFYQLAQVYLPSWSDLVPYVLVLGTMLIRPQGLLGRRTRVV</sequence>
<evidence type="ECO:0000256" key="1">
    <source>
        <dbReference type="ARBA" id="ARBA00004651"/>
    </source>
</evidence>
<dbReference type="PANTHER" id="PTHR11795:SF445">
    <property type="entry name" value="AMINO ACID ABC TRANSPORTER PERMEASE PROTEIN"/>
    <property type="match status" value="1"/>
</dbReference>
<evidence type="ECO:0000313" key="10">
    <source>
        <dbReference type="EMBL" id="KJE75385.1"/>
    </source>
</evidence>
<dbReference type="Pfam" id="PF02653">
    <property type="entry name" value="BPD_transp_2"/>
    <property type="match status" value="1"/>
</dbReference>
<evidence type="ECO:0000256" key="9">
    <source>
        <dbReference type="SAM" id="Phobius"/>
    </source>
</evidence>
<name>A0A0D8FQ05_9ACTN</name>
<comment type="subcellular location">
    <subcellularLocation>
        <location evidence="1">Cell membrane</location>
        <topology evidence="1">Multi-pass membrane protein</topology>
    </subcellularLocation>
</comment>
<feature type="transmembrane region" description="Helical" evidence="9">
    <location>
        <begin position="143"/>
        <end position="162"/>
    </location>
</feature>
<dbReference type="OrthoDB" id="9807115at2"/>
<keyword evidence="3" id="KW-1003">Cell membrane</keyword>
<accession>A0A0D8FQ05</accession>
<evidence type="ECO:0000313" key="11">
    <source>
        <dbReference type="Proteomes" id="UP000032336"/>
    </source>
</evidence>
<gene>
    <name evidence="10" type="primary">livH5</name>
    <name evidence="10" type="ORF">FEAC_28880</name>
</gene>
<dbReference type="EMBL" id="JXUW01000045">
    <property type="protein sequence ID" value="KJE75385.1"/>
    <property type="molecule type" value="Genomic_DNA"/>
</dbReference>
<feature type="transmembrane region" description="Helical" evidence="9">
    <location>
        <begin position="61"/>
        <end position="82"/>
    </location>
</feature>
<evidence type="ECO:0000256" key="7">
    <source>
        <dbReference type="ARBA" id="ARBA00023136"/>
    </source>
</evidence>
<evidence type="ECO:0000256" key="5">
    <source>
        <dbReference type="ARBA" id="ARBA00022970"/>
    </source>
</evidence>
<organism evidence="10 11">
    <name type="scientific">Ferrimicrobium acidiphilum DSM 19497</name>
    <dbReference type="NCBI Taxonomy" id="1121877"/>
    <lineage>
        <taxon>Bacteria</taxon>
        <taxon>Bacillati</taxon>
        <taxon>Actinomycetota</taxon>
        <taxon>Acidimicrobiia</taxon>
        <taxon>Acidimicrobiales</taxon>
        <taxon>Acidimicrobiaceae</taxon>
        <taxon>Ferrimicrobium</taxon>
    </lineage>
</organism>
<reference evidence="10 11" key="1">
    <citation type="submission" date="2015-01" db="EMBL/GenBank/DDBJ databases">
        <title>Draft genome of the acidophilic iron oxidizer Ferrimicrobium acidiphilum strain T23.</title>
        <authorList>
            <person name="Poehlein A."/>
            <person name="Eisen S."/>
            <person name="Schloemann M."/>
            <person name="Johnson B.D."/>
            <person name="Daniel R."/>
            <person name="Muehling M."/>
        </authorList>
    </citation>
    <scope>NUCLEOTIDE SEQUENCE [LARGE SCALE GENOMIC DNA]</scope>
    <source>
        <strain evidence="10 11">T23</strain>
    </source>
</reference>
<dbReference type="PANTHER" id="PTHR11795">
    <property type="entry name" value="BRANCHED-CHAIN AMINO ACID TRANSPORT SYSTEM PERMEASE PROTEIN LIVH"/>
    <property type="match status" value="1"/>
</dbReference>
<dbReference type="GO" id="GO:0006865">
    <property type="term" value="P:amino acid transport"/>
    <property type="evidence" value="ECO:0007669"/>
    <property type="project" value="UniProtKB-KW"/>
</dbReference>
<proteinExistence type="inferred from homology"/>
<evidence type="ECO:0000256" key="3">
    <source>
        <dbReference type="ARBA" id="ARBA00022475"/>
    </source>
</evidence>
<evidence type="ECO:0000256" key="2">
    <source>
        <dbReference type="ARBA" id="ARBA00022448"/>
    </source>
</evidence>
<comment type="similarity">
    <text evidence="8">Belongs to the binding-protein-dependent transport system permease family. LivHM subfamily.</text>
</comment>
<dbReference type="Gene3D" id="1.10.3470.10">
    <property type="entry name" value="ABC transporter involved in vitamin B12 uptake, BtuC"/>
    <property type="match status" value="1"/>
</dbReference>
<dbReference type="GO" id="GO:0005886">
    <property type="term" value="C:plasma membrane"/>
    <property type="evidence" value="ECO:0007669"/>
    <property type="project" value="UniProtKB-SubCell"/>
</dbReference>
<dbReference type="GeneID" id="78373857"/>
<dbReference type="AlphaFoldDB" id="A0A0D8FQ05"/>
<feature type="transmembrane region" description="Helical" evidence="9">
    <location>
        <begin position="94"/>
        <end position="115"/>
    </location>
</feature>
<evidence type="ECO:0000256" key="8">
    <source>
        <dbReference type="ARBA" id="ARBA00037998"/>
    </source>
</evidence>
<dbReference type="InterPro" id="IPR001851">
    <property type="entry name" value="ABC_transp_permease"/>
</dbReference>
<feature type="transmembrane region" description="Helical" evidence="9">
    <location>
        <begin position="192"/>
        <end position="215"/>
    </location>
</feature>
<dbReference type="InterPro" id="IPR052157">
    <property type="entry name" value="BCAA_transport_permease"/>
</dbReference>
<evidence type="ECO:0000256" key="6">
    <source>
        <dbReference type="ARBA" id="ARBA00022989"/>
    </source>
</evidence>
<protein>
    <submittedName>
        <fullName evidence="10">High-affinity branched-chain amino acid transport system permease protein LivH</fullName>
    </submittedName>
</protein>